<keyword evidence="6" id="KW-0592">Phosphate transport</keyword>
<comment type="subunit">
    <text evidence="3">Homodimer.</text>
</comment>
<dbReference type="PANTHER" id="PTHR42930">
    <property type="entry name" value="PHOSPHATE-SPECIFIC TRANSPORT SYSTEM ACCESSORY PROTEIN PHOU"/>
    <property type="match status" value="1"/>
</dbReference>
<evidence type="ECO:0000256" key="3">
    <source>
        <dbReference type="ARBA" id="ARBA00011738"/>
    </source>
</evidence>
<proteinExistence type="inferred from homology"/>
<dbReference type="Pfam" id="PF01895">
    <property type="entry name" value="PhoU"/>
    <property type="match status" value="1"/>
</dbReference>
<comment type="subcellular location">
    <subcellularLocation>
        <location evidence="1">Cytoplasm</location>
    </subcellularLocation>
</comment>
<dbReference type="GO" id="GO:0030643">
    <property type="term" value="P:intracellular phosphate ion homeostasis"/>
    <property type="evidence" value="ECO:0007669"/>
    <property type="project" value="InterPro"/>
</dbReference>
<evidence type="ECO:0000256" key="4">
    <source>
        <dbReference type="ARBA" id="ARBA00022448"/>
    </source>
</evidence>
<reference evidence="8 9" key="1">
    <citation type="submission" date="2017-10" db="EMBL/GenBank/DDBJ databases">
        <authorList>
            <consortium name="Urmite Genomes"/>
        </authorList>
    </citation>
    <scope>NUCLEOTIDE SEQUENCE [LARGE SCALE GENOMIC DNA]</scope>
    <source>
        <strain evidence="8 9">FB-527</strain>
    </source>
</reference>
<evidence type="ECO:0000256" key="5">
    <source>
        <dbReference type="ARBA" id="ARBA00022490"/>
    </source>
</evidence>
<dbReference type="InterPro" id="IPR028366">
    <property type="entry name" value="PhoU"/>
</dbReference>
<dbReference type="EMBL" id="OCTY01000002">
    <property type="protein sequence ID" value="SOJ53617.1"/>
    <property type="molecule type" value="Genomic_DNA"/>
</dbReference>
<dbReference type="FunFam" id="1.20.58.220:FF:000004">
    <property type="entry name" value="Phosphate-specific transport system accessory protein PhoU"/>
    <property type="match status" value="1"/>
</dbReference>
<sequence>MTSAIGDGLAALTFQLAEMCAMASQAMDYATQALLQADLEAAEAVTALHEHTAAMGSSADETTFLLLALHSPSAANLRQIVNAIRIAGDAERMGELAVQVAEIARRHHPQHAVPTEVSGRVAELSALAIGLARAIQDVLVSREPRLVASLCSDGSAADDLHRQLLAKLIDSRWTHGVAAGVDVARICRLYEGFADHALHIAQRFVFQTNGHRPRLAQHLSTTRAATTK</sequence>
<organism evidence="8 9">
    <name type="scientific">Mycobacterium simulans</name>
    <dbReference type="NCBI Taxonomy" id="627089"/>
    <lineage>
        <taxon>Bacteria</taxon>
        <taxon>Bacillati</taxon>
        <taxon>Actinomycetota</taxon>
        <taxon>Actinomycetes</taxon>
        <taxon>Mycobacteriales</taxon>
        <taxon>Mycobacteriaceae</taxon>
        <taxon>Mycobacterium</taxon>
    </lineage>
</organism>
<name>A0A7Z7IHK6_9MYCO</name>
<keyword evidence="9" id="KW-1185">Reference proteome</keyword>
<dbReference type="GO" id="GO:0005737">
    <property type="term" value="C:cytoplasm"/>
    <property type="evidence" value="ECO:0007669"/>
    <property type="project" value="UniProtKB-SubCell"/>
</dbReference>
<evidence type="ECO:0000256" key="2">
    <source>
        <dbReference type="ARBA" id="ARBA00008107"/>
    </source>
</evidence>
<dbReference type="InterPro" id="IPR038078">
    <property type="entry name" value="PhoU-like_sf"/>
</dbReference>
<comment type="caution">
    <text evidence="8">The sequence shown here is derived from an EMBL/GenBank/DDBJ whole genome shotgun (WGS) entry which is preliminary data.</text>
</comment>
<evidence type="ECO:0000256" key="6">
    <source>
        <dbReference type="ARBA" id="ARBA00022592"/>
    </source>
</evidence>
<comment type="similarity">
    <text evidence="2">Belongs to the PhoU family.</text>
</comment>
<gene>
    <name evidence="8" type="primary">phoU2_1</name>
    <name evidence="8" type="ORF">MSIMFB_01116</name>
</gene>
<dbReference type="PANTHER" id="PTHR42930:SF3">
    <property type="entry name" value="PHOSPHATE-SPECIFIC TRANSPORT SYSTEM ACCESSORY PROTEIN PHOU"/>
    <property type="match status" value="1"/>
</dbReference>
<dbReference type="SUPFAM" id="SSF109755">
    <property type="entry name" value="PhoU-like"/>
    <property type="match status" value="1"/>
</dbReference>
<keyword evidence="4" id="KW-0813">Transport</keyword>
<dbReference type="AlphaFoldDB" id="A0A7Z7IHK6"/>
<keyword evidence="5" id="KW-0963">Cytoplasm</keyword>
<dbReference type="RefSeq" id="WP_186241828.1">
    <property type="nucleotide sequence ID" value="NZ_OCTY01000002.1"/>
</dbReference>
<evidence type="ECO:0000259" key="7">
    <source>
        <dbReference type="Pfam" id="PF01895"/>
    </source>
</evidence>
<evidence type="ECO:0000256" key="1">
    <source>
        <dbReference type="ARBA" id="ARBA00004496"/>
    </source>
</evidence>
<dbReference type="InterPro" id="IPR026022">
    <property type="entry name" value="PhoU_dom"/>
</dbReference>
<evidence type="ECO:0000313" key="9">
    <source>
        <dbReference type="Proteomes" id="UP000554965"/>
    </source>
</evidence>
<dbReference type="Proteomes" id="UP000554965">
    <property type="component" value="Unassembled WGS sequence"/>
</dbReference>
<protein>
    <submittedName>
        <fullName evidence="8">Phosphate-specific transport system accessory protein PhoU</fullName>
    </submittedName>
</protein>
<dbReference type="GO" id="GO:0006817">
    <property type="term" value="P:phosphate ion transport"/>
    <property type="evidence" value="ECO:0007669"/>
    <property type="project" value="UniProtKB-KW"/>
</dbReference>
<dbReference type="GO" id="GO:0045936">
    <property type="term" value="P:negative regulation of phosphate metabolic process"/>
    <property type="evidence" value="ECO:0007669"/>
    <property type="project" value="InterPro"/>
</dbReference>
<feature type="domain" description="PhoU" evidence="7">
    <location>
        <begin position="16"/>
        <end position="103"/>
    </location>
</feature>
<dbReference type="Gene3D" id="1.20.58.220">
    <property type="entry name" value="Phosphate transport system protein phou homolog 2, domain 2"/>
    <property type="match status" value="1"/>
</dbReference>
<accession>A0A7Z7IHK6</accession>
<evidence type="ECO:0000313" key="8">
    <source>
        <dbReference type="EMBL" id="SOJ53617.1"/>
    </source>
</evidence>